<proteinExistence type="predicted"/>
<gene>
    <name evidence="2" type="ORF">SAMN02910344_01034</name>
</gene>
<reference evidence="2 3" key="1">
    <citation type="submission" date="2016-10" db="EMBL/GenBank/DDBJ databases">
        <authorList>
            <person name="Varghese N."/>
            <person name="Submissions S."/>
        </authorList>
    </citation>
    <scope>NUCLEOTIDE SEQUENCE [LARGE SCALE GENOMIC DNA]</scope>
    <source>
        <strain evidence="2 3">DSM 1361</strain>
    </source>
</reference>
<dbReference type="AlphaFoldDB" id="A0A662ZGP1"/>
<sequence length="498" mass="56939">MKTSEHTRCPNCSGNMTFNIREQRLVCESCSSRFTVYQYDRLLREKKEAGVENFARGAVVNESDSENSETDLHRSYICSSCGGEITPGVLSTTENCPFCGNAIVFTDKYRDQRVPDRIVPFKKDKEDFLEIYRKILKSKRFVPDSFLVEARVEKIKAWYAPFWLYDMEVSGNAAFKVEKVKPSGKKYEHTVYSGVSTGRAKFYSIPQDASVELDDRISQGLEPYNVQNAPEFNFAWLSGLDAEIYNMDHEGGMISARRRVERSFDRYLSGSKDYEYYLITHREYSFKAAKISYALFPLWHMNISWAGRKYMFSMNGESGKALCIFPISEIKLLCCVFFSWLPFLTFSCWLTTVDEFMKIRDSGKGMGVLFLGYSFLVYSVFSRYMFNRNLTCILSSVLFTLISSFFVYLYLTGADSSGDHLLAMIAAGIVIVVGMVGTYVAVKKSLKKEYTLKLKKNSDDYINFGDCELHTKKDVTMSKILDNSGSVIKGINPKEDED</sequence>
<keyword evidence="1" id="KW-0812">Transmembrane</keyword>
<feature type="transmembrane region" description="Helical" evidence="1">
    <location>
        <begin position="363"/>
        <end position="381"/>
    </location>
</feature>
<dbReference type="EMBL" id="FOXF01000014">
    <property type="protein sequence ID" value="SFP30682.1"/>
    <property type="molecule type" value="Genomic_DNA"/>
</dbReference>
<keyword evidence="1" id="KW-0472">Membrane</keyword>
<organism evidence="2 3">
    <name type="scientific">Ruminobacter amylophilus</name>
    <dbReference type="NCBI Taxonomy" id="867"/>
    <lineage>
        <taxon>Bacteria</taxon>
        <taxon>Pseudomonadati</taxon>
        <taxon>Pseudomonadota</taxon>
        <taxon>Gammaproteobacteria</taxon>
        <taxon>Aeromonadales</taxon>
        <taxon>Succinivibrionaceae</taxon>
        <taxon>Ruminobacter</taxon>
    </lineage>
</organism>
<accession>A0A662ZGP1</accession>
<keyword evidence="3" id="KW-1185">Reference proteome</keyword>
<dbReference type="RefSeq" id="WP_093141580.1">
    <property type="nucleotide sequence ID" value="NZ_FOXF01000014.1"/>
</dbReference>
<dbReference type="Proteomes" id="UP000243745">
    <property type="component" value="Unassembled WGS sequence"/>
</dbReference>
<feature type="transmembrane region" description="Helical" evidence="1">
    <location>
        <begin position="321"/>
        <end position="343"/>
    </location>
</feature>
<keyword evidence="1" id="KW-1133">Transmembrane helix</keyword>
<evidence type="ECO:0000313" key="3">
    <source>
        <dbReference type="Proteomes" id="UP000243745"/>
    </source>
</evidence>
<evidence type="ECO:0000313" key="2">
    <source>
        <dbReference type="EMBL" id="SFP30682.1"/>
    </source>
</evidence>
<evidence type="ECO:0008006" key="4">
    <source>
        <dbReference type="Google" id="ProtNLM"/>
    </source>
</evidence>
<evidence type="ECO:0000256" key="1">
    <source>
        <dbReference type="SAM" id="Phobius"/>
    </source>
</evidence>
<protein>
    <recommendedName>
        <fullName evidence="4">Replication restart DNA helicase PriA</fullName>
    </recommendedName>
</protein>
<dbReference type="OrthoDB" id="9812205at2"/>
<feature type="transmembrane region" description="Helical" evidence="1">
    <location>
        <begin position="393"/>
        <end position="411"/>
    </location>
</feature>
<name>A0A662ZGP1_9GAMM</name>
<feature type="transmembrane region" description="Helical" evidence="1">
    <location>
        <begin position="423"/>
        <end position="442"/>
    </location>
</feature>